<evidence type="ECO:0000256" key="2">
    <source>
        <dbReference type="ARBA" id="ARBA00022729"/>
    </source>
</evidence>
<dbReference type="SUPFAM" id="SSF52266">
    <property type="entry name" value="SGNH hydrolase"/>
    <property type="match status" value="1"/>
</dbReference>
<dbReference type="InParanoid" id="A0A6I9RGS8"/>
<dbReference type="PANTHER" id="PTHR45642:SF139">
    <property type="entry name" value="SGNH HYDROLASE-TYPE ESTERASE DOMAIN-CONTAINING PROTEIN"/>
    <property type="match status" value="1"/>
</dbReference>
<dbReference type="RefSeq" id="XP_010923010.3">
    <property type="nucleotide sequence ID" value="XM_010924708.3"/>
</dbReference>
<dbReference type="InterPro" id="IPR050592">
    <property type="entry name" value="GDSL_lipolytic_enzyme"/>
</dbReference>
<dbReference type="FunCoup" id="A0A6I9RGS8">
    <property type="interactions" value="57"/>
</dbReference>
<protein>
    <submittedName>
        <fullName evidence="5">GDSL esterase/lipase At2g31550</fullName>
    </submittedName>
</protein>
<sequence>MSPPLLLLFFLLFSISTTNSNGSHHPNFSAILFFGDSTLDTGNNVFIPTLIKSDHVPYGLDFAGHAATGRFSNGLLVPDLLSSKLGIKHLSPPFLDPKLSEEDMRTGVNFASAGSGFDDVTSVLSHTMPMSKQLEMFRSYLGRLREMVGEEEAGRIIADALMFIGAGTNDFLLNYYDVPTRKAMFNISEYQDFILHKVEGALKDIHDLGGRRFCVVGLPPIGCIPLQITASFSHLLHRACVDEQNLDAIIYNSKLQKLLHVMQNLLPSSRFVYQDTYNLVMKILNNPVKYGFEETTRGCCGSGLIEVGPLCNILTPLCQDVSSYVFFDAIHPSQRVHKLVAAYIMKYVIPKLQ</sequence>
<dbReference type="Gene3D" id="3.40.50.1110">
    <property type="entry name" value="SGNH hydrolase"/>
    <property type="match status" value="1"/>
</dbReference>
<dbReference type="Pfam" id="PF00657">
    <property type="entry name" value="Lipase_GDSL"/>
    <property type="match status" value="1"/>
</dbReference>
<dbReference type="InterPro" id="IPR035669">
    <property type="entry name" value="SGNH_plant_lipase-like"/>
</dbReference>
<dbReference type="GO" id="GO:0016788">
    <property type="term" value="F:hydrolase activity, acting on ester bonds"/>
    <property type="evidence" value="ECO:0007669"/>
    <property type="project" value="InterPro"/>
</dbReference>
<evidence type="ECO:0000256" key="1">
    <source>
        <dbReference type="ARBA" id="ARBA00008668"/>
    </source>
</evidence>
<dbReference type="KEGG" id="egu:105046187"/>
<dbReference type="PANTHER" id="PTHR45642">
    <property type="entry name" value="GDSL ESTERASE/LIPASE EXL3"/>
    <property type="match status" value="1"/>
</dbReference>
<proteinExistence type="inferred from homology"/>
<reference evidence="5" key="1">
    <citation type="submission" date="2025-08" db="UniProtKB">
        <authorList>
            <consortium name="RefSeq"/>
        </authorList>
    </citation>
    <scope>IDENTIFICATION</scope>
</reference>
<dbReference type="CDD" id="cd01837">
    <property type="entry name" value="SGNH_plant_lipase_like"/>
    <property type="match status" value="1"/>
</dbReference>
<dbReference type="OrthoDB" id="1600564at2759"/>
<dbReference type="AlphaFoldDB" id="A0A6I9RGS8"/>
<feature type="signal peptide" evidence="3">
    <location>
        <begin position="1"/>
        <end position="20"/>
    </location>
</feature>
<dbReference type="Proteomes" id="UP000504607">
    <property type="component" value="Chromosome 5"/>
</dbReference>
<gene>
    <name evidence="5" type="primary">LOC105046187</name>
</gene>
<accession>A0A6I9RGS8</accession>
<feature type="chain" id="PRO_5026953201" evidence="3">
    <location>
        <begin position="21"/>
        <end position="353"/>
    </location>
</feature>
<keyword evidence="2 3" id="KW-0732">Signal</keyword>
<name>A0A6I9RGS8_ELAGV</name>
<evidence type="ECO:0000313" key="4">
    <source>
        <dbReference type="Proteomes" id="UP000504607"/>
    </source>
</evidence>
<dbReference type="InterPro" id="IPR001087">
    <property type="entry name" value="GDSL"/>
</dbReference>
<organism evidence="4 5">
    <name type="scientific">Elaeis guineensis var. tenera</name>
    <name type="common">Oil palm</name>
    <dbReference type="NCBI Taxonomy" id="51953"/>
    <lineage>
        <taxon>Eukaryota</taxon>
        <taxon>Viridiplantae</taxon>
        <taxon>Streptophyta</taxon>
        <taxon>Embryophyta</taxon>
        <taxon>Tracheophyta</taxon>
        <taxon>Spermatophyta</taxon>
        <taxon>Magnoliopsida</taxon>
        <taxon>Liliopsida</taxon>
        <taxon>Arecaceae</taxon>
        <taxon>Arecoideae</taxon>
        <taxon>Cocoseae</taxon>
        <taxon>Elaeidinae</taxon>
        <taxon>Elaeis</taxon>
    </lineage>
</organism>
<comment type="similarity">
    <text evidence="1">Belongs to the 'GDSL' lipolytic enzyme family.</text>
</comment>
<dbReference type="InterPro" id="IPR036514">
    <property type="entry name" value="SGNH_hydro_sf"/>
</dbReference>
<evidence type="ECO:0000313" key="5">
    <source>
        <dbReference type="RefSeq" id="XP_010923010.3"/>
    </source>
</evidence>
<dbReference type="GeneID" id="105046187"/>
<evidence type="ECO:0000256" key="3">
    <source>
        <dbReference type="SAM" id="SignalP"/>
    </source>
</evidence>
<keyword evidence="4" id="KW-1185">Reference proteome</keyword>